<protein>
    <submittedName>
        <fullName evidence="1">Uncharacterized protein</fullName>
    </submittedName>
</protein>
<organism evidence="1">
    <name type="scientific">Amphimedon queenslandica</name>
    <name type="common">Sponge</name>
    <dbReference type="NCBI Taxonomy" id="400682"/>
    <lineage>
        <taxon>Eukaryota</taxon>
        <taxon>Metazoa</taxon>
        <taxon>Porifera</taxon>
        <taxon>Demospongiae</taxon>
        <taxon>Heteroscleromorpha</taxon>
        <taxon>Haplosclerida</taxon>
        <taxon>Niphatidae</taxon>
        <taxon>Amphimedon</taxon>
    </lineage>
</organism>
<sequence length="118" mass="13855">MSVTLHIFVLQMHVKSYHMLLRIFSKRLALKQSQHFTSTEPHKILKPAQTRCLSLHQCVVRVLEQWSALGAYFKQAAQKERLIATQNVLSALKNPIFKLYYQFLSFVLPKFTTFNKLF</sequence>
<evidence type="ECO:0000313" key="1">
    <source>
        <dbReference type="EnsemblMetazoa" id="Aqu2.1.40065_001"/>
    </source>
</evidence>
<dbReference type="InParanoid" id="A0A1X7VJS6"/>
<reference evidence="1" key="1">
    <citation type="submission" date="2017-05" db="UniProtKB">
        <authorList>
            <consortium name="EnsemblMetazoa"/>
        </authorList>
    </citation>
    <scope>IDENTIFICATION</scope>
</reference>
<dbReference type="AlphaFoldDB" id="A0A1X7VJS6"/>
<accession>A0A1X7VJS6</accession>
<name>A0A1X7VJS6_AMPQE</name>
<proteinExistence type="predicted"/>
<dbReference type="PANTHER" id="PTHR37162">
    <property type="entry name" value="HAT FAMILY DIMERISATION DOMAINCONTAINING PROTEIN-RELATED"/>
    <property type="match status" value="1"/>
</dbReference>
<dbReference type="EnsemblMetazoa" id="Aqu2.1.40065_001">
    <property type="protein sequence ID" value="Aqu2.1.40065_001"/>
    <property type="gene ID" value="Aqu2.1.40065"/>
</dbReference>
<dbReference type="OrthoDB" id="10023262at2759"/>
<dbReference type="PANTHER" id="PTHR37162:SF1">
    <property type="entry name" value="BED-TYPE DOMAIN-CONTAINING PROTEIN"/>
    <property type="match status" value="1"/>
</dbReference>